<dbReference type="Proteomes" id="UP000602647">
    <property type="component" value="Unassembled WGS sequence"/>
</dbReference>
<keyword evidence="1 6" id="KW-0690">Ribosome biogenesis</keyword>
<dbReference type="PANTHER" id="PTHR34276">
    <property type="entry name" value="MINI-RIBONUCLEASE 3"/>
    <property type="match status" value="1"/>
</dbReference>
<comment type="subcellular location">
    <subcellularLocation>
        <location evidence="6">Cytoplasm</location>
    </subcellularLocation>
</comment>
<keyword evidence="6" id="KW-0963">Cytoplasm</keyword>
<dbReference type="GO" id="GO:0006364">
    <property type="term" value="P:rRNA processing"/>
    <property type="evidence" value="ECO:0007669"/>
    <property type="project" value="UniProtKB-UniRule"/>
</dbReference>
<feature type="domain" description="RNase III" evidence="7">
    <location>
        <begin position="4"/>
        <end position="128"/>
    </location>
</feature>
<keyword evidence="3 6" id="KW-0540">Nuclease</keyword>
<evidence type="ECO:0000256" key="6">
    <source>
        <dbReference type="HAMAP-Rule" id="MF_01468"/>
    </source>
</evidence>
<comment type="cofactor">
    <cofactor evidence="6">
        <name>Mg(2+)</name>
        <dbReference type="ChEBI" id="CHEBI:18420"/>
    </cofactor>
</comment>
<evidence type="ECO:0000313" key="9">
    <source>
        <dbReference type="Proteomes" id="UP000602647"/>
    </source>
</evidence>
<dbReference type="CDD" id="cd00593">
    <property type="entry name" value="RIBOc"/>
    <property type="match status" value="1"/>
</dbReference>
<dbReference type="PIRSF" id="PIRSF005520">
    <property type="entry name" value="UCP005520"/>
    <property type="match status" value="1"/>
</dbReference>
<keyword evidence="9" id="KW-1185">Reference proteome</keyword>
<organism evidence="8 9">
    <name type="scientific">Zhenpiania hominis</name>
    <dbReference type="NCBI Taxonomy" id="2763644"/>
    <lineage>
        <taxon>Bacteria</taxon>
        <taxon>Bacillati</taxon>
        <taxon>Bacillota</taxon>
        <taxon>Clostridia</taxon>
        <taxon>Peptostreptococcales</taxon>
        <taxon>Anaerovoracaceae</taxon>
        <taxon>Zhenpiania</taxon>
    </lineage>
</organism>
<dbReference type="GO" id="GO:0005737">
    <property type="term" value="C:cytoplasm"/>
    <property type="evidence" value="ECO:0007669"/>
    <property type="project" value="UniProtKB-SubCell"/>
</dbReference>
<comment type="function">
    <text evidence="6">Involved in correct processing of both the 5' and 3' ends of 23S rRNA precursor. Processes 30S rRNA precursor transcript even in absence of ribonuclease 3 (Rnc); Rnc processes 30S rRNA into smaller rRNA precursors.</text>
</comment>
<dbReference type="GO" id="GO:0004525">
    <property type="term" value="F:ribonuclease III activity"/>
    <property type="evidence" value="ECO:0007669"/>
    <property type="project" value="InterPro"/>
</dbReference>
<keyword evidence="4 6" id="KW-0255">Endonuclease</keyword>
<dbReference type="GO" id="GO:0019843">
    <property type="term" value="F:rRNA binding"/>
    <property type="evidence" value="ECO:0007669"/>
    <property type="project" value="UniProtKB-UniRule"/>
</dbReference>
<dbReference type="InterPro" id="IPR036389">
    <property type="entry name" value="RNase_III_sf"/>
</dbReference>
<keyword evidence="6" id="KW-0460">Magnesium</keyword>
<dbReference type="EMBL" id="JACRYT010000004">
    <property type="protein sequence ID" value="MBC6679363.1"/>
    <property type="molecule type" value="Genomic_DNA"/>
</dbReference>
<comment type="similarity">
    <text evidence="6">Belongs to the MrnC RNase family.</text>
</comment>
<accession>A0A923SVI0</accession>
<evidence type="ECO:0000259" key="7">
    <source>
        <dbReference type="SMART" id="SM00535"/>
    </source>
</evidence>
<sequence>MDATEVKRMNTTALAYLGDAVYEVAVRGFVMKSGQQHADRLHRLAIKFVCAEGQAKALKAIMPELTEEEQSLVRRARNRRITSKPKHAAPVTYKLSTAFEAFVGYLYLTGDRERMEWFIDRALTVISENGAGYDSEKAESPQQSAGCHR</sequence>
<evidence type="ECO:0000256" key="1">
    <source>
        <dbReference type="ARBA" id="ARBA00022517"/>
    </source>
</evidence>
<keyword evidence="6" id="KW-0694">RNA-binding</keyword>
<dbReference type="PANTHER" id="PTHR34276:SF1">
    <property type="entry name" value="MINI-RIBONUCLEASE 3"/>
    <property type="match status" value="1"/>
</dbReference>
<evidence type="ECO:0000256" key="2">
    <source>
        <dbReference type="ARBA" id="ARBA00022552"/>
    </source>
</evidence>
<protein>
    <recommendedName>
        <fullName evidence="6">Mini-ribonuclease 3</fullName>
        <shortName evidence="6">Mini-3</shortName>
        <shortName evidence="6">Mini-RNase 3</shortName>
        <ecNumber evidence="6">3.1.26.-</ecNumber>
    </recommendedName>
    <alternativeName>
        <fullName evidence="6">Mini-RNase III</fullName>
        <shortName evidence="6">Mini-III</shortName>
    </alternativeName>
</protein>
<keyword evidence="5 6" id="KW-0378">Hydrolase</keyword>
<proteinExistence type="inferred from homology"/>
<keyword evidence="6" id="KW-0699">rRNA-binding</keyword>
<dbReference type="Pfam" id="PF00636">
    <property type="entry name" value="Ribonuclease_3"/>
    <property type="match status" value="1"/>
</dbReference>
<reference evidence="8" key="1">
    <citation type="submission" date="2020-08" db="EMBL/GenBank/DDBJ databases">
        <title>Genome public.</title>
        <authorList>
            <person name="Liu C."/>
            <person name="Sun Q."/>
        </authorList>
    </citation>
    <scope>NUCLEOTIDE SEQUENCE</scope>
    <source>
        <strain evidence="8">BX12</strain>
    </source>
</reference>
<gene>
    <name evidence="6" type="primary">mrnC</name>
    <name evidence="8" type="ORF">H9L42_05940</name>
</gene>
<feature type="active site" evidence="6">
    <location>
        <position position="19"/>
    </location>
</feature>
<comment type="subunit">
    <text evidence="6">Homodimer.</text>
</comment>
<dbReference type="InterPro" id="IPR008226">
    <property type="entry name" value="Mini3_fam"/>
</dbReference>
<dbReference type="RefSeq" id="WP_187302471.1">
    <property type="nucleotide sequence ID" value="NZ_CBCTON010000013.1"/>
</dbReference>
<evidence type="ECO:0000256" key="3">
    <source>
        <dbReference type="ARBA" id="ARBA00022722"/>
    </source>
</evidence>
<evidence type="ECO:0000256" key="4">
    <source>
        <dbReference type="ARBA" id="ARBA00022759"/>
    </source>
</evidence>
<dbReference type="EC" id="3.1.26.-" evidence="6"/>
<dbReference type="InterPro" id="IPR000999">
    <property type="entry name" value="RNase_III_dom"/>
</dbReference>
<dbReference type="SUPFAM" id="SSF69065">
    <property type="entry name" value="RNase III domain-like"/>
    <property type="match status" value="1"/>
</dbReference>
<dbReference type="Gene3D" id="1.10.1520.10">
    <property type="entry name" value="Ribonuclease III domain"/>
    <property type="match status" value="1"/>
</dbReference>
<dbReference type="SMART" id="SM00535">
    <property type="entry name" value="RIBOc"/>
    <property type="match status" value="1"/>
</dbReference>
<dbReference type="AlphaFoldDB" id="A0A923SVI0"/>
<comment type="caution">
    <text evidence="8">The sequence shown here is derived from an EMBL/GenBank/DDBJ whole genome shotgun (WGS) entry which is preliminary data.</text>
</comment>
<dbReference type="HAMAP" id="MF_01468">
    <property type="entry name" value="RNase_Mini_III"/>
    <property type="match status" value="1"/>
</dbReference>
<name>A0A923SVI0_9FIRM</name>
<evidence type="ECO:0000256" key="5">
    <source>
        <dbReference type="ARBA" id="ARBA00022801"/>
    </source>
</evidence>
<evidence type="ECO:0000313" key="8">
    <source>
        <dbReference type="EMBL" id="MBC6679363.1"/>
    </source>
</evidence>
<keyword evidence="2 6" id="KW-0698">rRNA processing</keyword>